<proteinExistence type="predicted"/>
<organism evidence="1 2">
    <name type="scientific">Pandoraea sputorum</name>
    <dbReference type="NCBI Taxonomy" id="93222"/>
    <lineage>
        <taxon>Bacteria</taxon>
        <taxon>Pseudomonadati</taxon>
        <taxon>Pseudomonadota</taxon>
        <taxon>Betaproteobacteria</taxon>
        <taxon>Burkholderiales</taxon>
        <taxon>Burkholderiaceae</taxon>
        <taxon>Pandoraea</taxon>
    </lineage>
</organism>
<sequence length="69" mass="7467">MTHDEVLKTFEDLYVEGRVAPLDDALAAYAGWIAAQRERLNEDDVAVLMSAGGALFKAGMAKRVADAIE</sequence>
<protein>
    <submittedName>
        <fullName evidence="1">Uncharacterized protein</fullName>
    </submittedName>
</protein>
<dbReference type="RefSeq" id="WP_150811173.1">
    <property type="nucleotide sequence ID" value="NZ_CABPSR010000022.1"/>
</dbReference>
<dbReference type="EMBL" id="CABPSR010000022">
    <property type="protein sequence ID" value="VVE84959.1"/>
    <property type="molecule type" value="Genomic_DNA"/>
</dbReference>
<name>A0A5E5BGC0_9BURK</name>
<evidence type="ECO:0000313" key="2">
    <source>
        <dbReference type="Proteomes" id="UP000335538"/>
    </source>
</evidence>
<reference evidence="1 2" key="1">
    <citation type="submission" date="2019-08" db="EMBL/GenBank/DDBJ databases">
        <authorList>
            <person name="Peeters C."/>
        </authorList>
    </citation>
    <scope>NUCLEOTIDE SEQUENCE [LARGE SCALE GENOMIC DNA]</scope>
    <source>
        <strain evidence="1 2">LMG 31121</strain>
    </source>
</reference>
<evidence type="ECO:0000313" key="1">
    <source>
        <dbReference type="EMBL" id="VVE84959.1"/>
    </source>
</evidence>
<accession>A0A5E5BGC0</accession>
<dbReference type="Proteomes" id="UP000335538">
    <property type="component" value="Unassembled WGS sequence"/>
</dbReference>
<gene>
    <name evidence="1" type="ORF">PSP31121_05014</name>
</gene>
<dbReference type="AlphaFoldDB" id="A0A5E5BGC0"/>